<evidence type="ECO:0000256" key="1">
    <source>
        <dbReference type="ARBA" id="ARBA00004127"/>
    </source>
</evidence>
<dbReference type="GO" id="GO:0005384">
    <property type="term" value="F:manganese ion transmembrane transporter activity"/>
    <property type="evidence" value="ECO:0007669"/>
    <property type="project" value="InterPro"/>
</dbReference>
<feature type="transmembrane region" description="Helical" evidence="5">
    <location>
        <begin position="126"/>
        <end position="147"/>
    </location>
</feature>
<reference evidence="6" key="1">
    <citation type="journal article" date="2020" name="bioRxiv">
        <title>A rank-normalized archaeal taxonomy based on genome phylogeny resolves widespread incomplete and uneven classifications.</title>
        <authorList>
            <person name="Rinke C."/>
            <person name="Chuvochina M."/>
            <person name="Mussig A.J."/>
            <person name="Chaumeil P.-A."/>
            <person name="Waite D.W."/>
            <person name="Whitman W.B."/>
            <person name="Parks D.H."/>
            <person name="Hugenholtz P."/>
        </authorList>
    </citation>
    <scope>NUCLEOTIDE SEQUENCE</scope>
    <source>
        <strain evidence="6">UBA12518</strain>
    </source>
</reference>
<organism evidence="6 7">
    <name type="scientific">Methermicoccus shengliensis</name>
    <dbReference type="NCBI Taxonomy" id="660064"/>
    <lineage>
        <taxon>Archaea</taxon>
        <taxon>Methanobacteriati</taxon>
        <taxon>Methanobacteriota</taxon>
        <taxon>Stenosarchaea group</taxon>
        <taxon>Methanomicrobia</taxon>
        <taxon>Methanosarcinales</taxon>
        <taxon>Methermicoccaceae</taxon>
        <taxon>Methermicoccus</taxon>
    </lineage>
</organism>
<dbReference type="Proteomes" id="UP000600363">
    <property type="component" value="Unassembled WGS sequence"/>
</dbReference>
<feature type="transmembrane region" description="Helical" evidence="5">
    <location>
        <begin position="12"/>
        <end position="34"/>
    </location>
</feature>
<evidence type="ECO:0000256" key="3">
    <source>
        <dbReference type="ARBA" id="ARBA00022989"/>
    </source>
</evidence>
<keyword evidence="4 5" id="KW-0472">Membrane</keyword>
<protein>
    <recommendedName>
        <fullName evidence="8">TIGR00267 family protein</fullName>
    </recommendedName>
</protein>
<feature type="transmembrane region" description="Helical" evidence="5">
    <location>
        <begin position="96"/>
        <end position="120"/>
    </location>
</feature>
<sequence length="177" mass="18337">MAFEFDIEHGRYVILGSIDGLLAVLGVVIATAGISSDPSIIVRAGIGGGVALALTNGVGSYLAEGAVEYGKLCALEKPMLTSLRNTKLERQTRHKILIDSVVHGISSLVGSIVPIAPFVLLQEGALYVSIAISVLALSVLGVFSGYISRQSIVLSVVKMVGLGMLIVVLLGSLGLVH</sequence>
<dbReference type="GO" id="GO:0030026">
    <property type="term" value="P:intracellular manganese ion homeostasis"/>
    <property type="evidence" value="ECO:0007669"/>
    <property type="project" value="InterPro"/>
</dbReference>
<proteinExistence type="predicted"/>
<evidence type="ECO:0000313" key="6">
    <source>
        <dbReference type="EMBL" id="HIH69777.1"/>
    </source>
</evidence>
<keyword evidence="3 5" id="KW-1133">Transmembrane helix</keyword>
<dbReference type="EMBL" id="DUIH01000012">
    <property type="protein sequence ID" value="HIH69777.1"/>
    <property type="molecule type" value="Genomic_DNA"/>
</dbReference>
<feature type="transmembrane region" description="Helical" evidence="5">
    <location>
        <begin position="40"/>
        <end position="62"/>
    </location>
</feature>
<keyword evidence="2 5" id="KW-0812">Transmembrane</keyword>
<evidence type="ECO:0000256" key="4">
    <source>
        <dbReference type="ARBA" id="ARBA00023136"/>
    </source>
</evidence>
<dbReference type="AlphaFoldDB" id="A0A832RXI1"/>
<evidence type="ECO:0000313" key="7">
    <source>
        <dbReference type="Proteomes" id="UP000600363"/>
    </source>
</evidence>
<dbReference type="InterPro" id="IPR008217">
    <property type="entry name" value="Ccc1_fam"/>
</dbReference>
<evidence type="ECO:0008006" key="8">
    <source>
        <dbReference type="Google" id="ProtNLM"/>
    </source>
</evidence>
<gene>
    <name evidence="6" type="ORF">HA299_04035</name>
</gene>
<accession>A0A832RXI1</accession>
<name>A0A832RXI1_9EURY</name>
<dbReference type="Pfam" id="PF01988">
    <property type="entry name" value="VIT1"/>
    <property type="match status" value="1"/>
</dbReference>
<evidence type="ECO:0000256" key="5">
    <source>
        <dbReference type="SAM" id="Phobius"/>
    </source>
</evidence>
<evidence type="ECO:0000256" key="2">
    <source>
        <dbReference type="ARBA" id="ARBA00022692"/>
    </source>
</evidence>
<comment type="caution">
    <text evidence="6">The sequence shown here is derived from an EMBL/GenBank/DDBJ whole genome shotgun (WGS) entry which is preliminary data.</text>
</comment>
<feature type="transmembrane region" description="Helical" evidence="5">
    <location>
        <begin position="159"/>
        <end position="176"/>
    </location>
</feature>
<comment type="subcellular location">
    <subcellularLocation>
        <location evidence="1">Endomembrane system</location>
        <topology evidence="1">Multi-pass membrane protein</topology>
    </subcellularLocation>
</comment>
<dbReference type="GO" id="GO:0012505">
    <property type="term" value="C:endomembrane system"/>
    <property type="evidence" value="ECO:0007669"/>
    <property type="project" value="UniProtKB-SubCell"/>
</dbReference>